<feature type="chain" id="PRO_5047492981" evidence="1">
    <location>
        <begin position="21"/>
        <end position="227"/>
    </location>
</feature>
<feature type="signal peptide" evidence="1">
    <location>
        <begin position="1"/>
        <end position="20"/>
    </location>
</feature>
<dbReference type="Proteomes" id="UP001176468">
    <property type="component" value="Unassembled WGS sequence"/>
</dbReference>
<dbReference type="InterPro" id="IPR019619">
    <property type="entry name" value="DUF2490"/>
</dbReference>
<evidence type="ECO:0000256" key="1">
    <source>
        <dbReference type="SAM" id="SignalP"/>
    </source>
</evidence>
<dbReference type="Pfam" id="PF10677">
    <property type="entry name" value="DUF2490"/>
    <property type="match status" value="1"/>
</dbReference>
<proteinExistence type="predicted"/>
<keyword evidence="1" id="KW-0732">Signal</keyword>
<protein>
    <submittedName>
        <fullName evidence="2">DUF2490 domain-containing protein</fullName>
    </submittedName>
</protein>
<organism evidence="2 3">
    <name type="scientific">Sphingomonas immobilis</name>
    <dbReference type="NCBI Taxonomy" id="3063997"/>
    <lineage>
        <taxon>Bacteria</taxon>
        <taxon>Pseudomonadati</taxon>
        <taxon>Pseudomonadota</taxon>
        <taxon>Alphaproteobacteria</taxon>
        <taxon>Sphingomonadales</taxon>
        <taxon>Sphingomonadaceae</taxon>
        <taxon>Sphingomonas</taxon>
    </lineage>
</organism>
<comment type="caution">
    <text evidence="2">The sequence shown here is derived from an EMBL/GenBank/DDBJ whole genome shotgun (WGS) entry which is preliminary data.</text>
</comment>
<keyword evidence="3" id="KW-1185">Reference proteome</keyword>
<dbReference type="EMBL" id="JAUQSZ010000002">
    <property type="protein sequence ID" value="MDO7841521.1"/>
    <property type="molecule type" value="Genomic_DNA"/>
</dbReference>
<evidence type="ECO:0000313" key="2">
    <source>
        <dbReference type="EMBL" id="MDO7841521.1"/>
    </source>
</evidence>
<sequence length="227" mass="24721">MILLRILAALALLVPAAVQAQDSDGEIWVSGWATGKVSGKLLASVDVSLRADDKGTRSPTLLLRPLIGVAVTKRLSLWGGYTYVATYPDAGPNATGVTAEHRAVGQILWNPPLPGRSALVARTRIEARFVEGQAGTGYRLREMLRYTHPISRGKTLIVLQSEPFVALNDTAFGQAGGMDQIRNFVGVNVPVGKGLSTDLGYMNRYIWRRTGNDRMDHIAATMLIYRF</sequence>
<accession>A0ABT8ZXL3</accession>
<name>A0ABT8ZXL3_9SPHN</name>
<dbReference type="RefSeq" id="WP_304559972.1">
    <property type="nucleotide sequence ID" value="NZ_JAUQSZ010000002.1"/>
</dbReference>
<evidence type="ECO:0000313" key="3">
    <source>
        <dbReference type="Proteomes" id="UP001176468"/>
    </source>
</evidence>
<reference evidence="2" key="1">
    <citation type="submission" date="2023-07" db="EMBL/GenBank/DDBJ databases">
        <authorList>
            <person name="Kim M.K."/>
        </authorList>
    </citation>
    <scope>NUCLEOTIDE SEQUENCE</scope>
    <source>
        <strain evidence="2">CA1-15</strain>
    </source>
</reference>
<gene>
    <name evidence="2" type="ORF">Q5H94_04225</name>
</gene>